<keyword evidence="5" id="KW-0012">Acyltransferase</keyword>
<evidence type="ECO:0000259" key="7">
    <source>
        <dbReference type="Pfam" id="PF13480"/>
    </source>
</evidence>
<evidence type="ECO:0000256" key="6">
    <source>
        <dbReference type="ARBA" id="ARBA00023316"/>
    </source>
</evidence>
<evidence type="ECO:0000256" key="1">
    <source>
        <dbReference type="ARBA" id="ARBA00009943"/>
    </source>
</evidence>
<accession>A0A1G8A786</accession>
<protein>
    <submittedName>
        <fullName evidence="8">FemAB family protein</fullName>
    </submittedName>
</protein>
<dbReference type="PANTHER" id="PTHR36174:SF1">
    <property type="entry name" value="LIPID II:GLYCINE GLYCYLTRANSFERASE"/>
    <property type="match status" value="1"/>
</dbReference>
<evidence type="ECO:0000313" key="9">
    <source>
        <dbReference type="Proteomes" id="UP000198822"/>
    </source>
</evidence>
<dbReference type="SUPFAM" id="SSF55729">
    <property type="entry name" value="Acyl-CoA N-acyltransferases (Nat)"/>
    <property type="match status" value="2"/>
</dbReference>
<keyword evidence="3" id="KW-0133">Cell shape</keyword>
<dbReference type="GO" id="GO:0008360">
    <property type="term" value="P:regulation of cell shape"/>
    <property type="evidence" value="ECO:0007669"/>
    <property type="project" value="UniProtKB-KW"/>
</dbReference>
<evidence type="ECO:0000313" key="8">
    <source>
        <dbReference type="EMBL" id="SDH16814.1"/>
    </source>
</evidence>
<dbReference type="AlphaFoldDB" id="A0A1G8A786"/>
<dbReference type="InterPro" id="IPR050644">
    <property type="entry name" value="PG_Glycine_Bridge_Synth"/>
</dbReference>
<name>A0A1G8A786_9MICO</name>
<dbReference type="InterPro" id="IPR038740">
    <property type="entry name" value="BioF2-like_GNAT_dom"/>
</dbReference>
<dbReference type="STRING" id="399736.SAMN04489720_0274"/>
<evidence type="ECO:0000256" key="4">
    <source>
        <dbReference type="ARBA" id="ARBA00022984"/>
    </source>
</evidence>
<dbReference type="InterPro" id="IPR016181">
    <property type="entry name" value="Acyl_CoA_acyltransferase"/>
</dbReference>
<dbReference type="Gene3D" id="3.40.630.30">
    <property type="match status" value="2"/>
</dbReference>
<dbReference type="PROSITE" id="PS51191">
    <property type="entry name" value="FEMABX"/>
    <property type="match status" value="1"/>
</dbReference>
<keyword evidence="4" id="KW-0573">Peptidoglycan synthesis</keyword>
<dbReference type="GO" id="GO:0071555">
    <property type="term" value="P:cell wall organization"/>
    <property type="evidence" value="ECO:0007669"/>
    <property type="project" value="UniProtKB-KW"/>
</dbReference>
<proteinExistence type="inferred from homology"/>
<dbReference type="Pfam" id="PF13480">
    <property type="entry name" value="Acetyltransf_6"/>
    <property type="match status" value="1"/>
</dbReference>
<feature type="domain" description="BioF2-like acetyltransferase" evidence="7">
    <location>
        <begin position="165"/>
        <end position="300"/>
    </location>
</feature>
<dbReference type="GO" id="GO:0009252">
    <property type="term" value="P:peptidoglycan biosynthetic process"/>
    <property type="evidence" value="ECO:0007669"/>
    <property type="project" value="UniProtKB-KW"/>
</dbReference>
<evidence type="ECO:0000256" key="5">
    <source>
        <dbReference type="ARBA" id="ARBA00023315"/>
    </source>
</evidence>
<keyword evidence="9" id="KW-1185">Reference proteome</keyword>
<dbReference type="PANTHER" id="PTHR36174">
    <property type="entry name" value="LIPID II:GLYCINE GLYCYLTRANSFERASE"/>
    <property type="match status" value="1"/>
</dbReference>
<keyword evidence="6" id="KW-0961">Cell wall biogenesis/degradation</keyword>
<dbReference type="InterPro" id="IPR003447">
    <property type="entry name" value="FEMABX"/>
</dbReference>
<sequence length="363" mass="40872">MREMVDAVATLRTATAAEVAGWDALVQANPDGGQWAQGEAYAALKQHEDALHPVHLVLEGAPGVDGVVAMLALEHRSIVGRQWYLPQGPSLPVEAVPAFTAALRAFAQTVPHLYAVRIEPFVVDVPEVRSTLADAGWVASDRMQQNQHTVLVDLEPETDAIFAAFSKNLRNHIRKAGREGYRVEKVEPTDENLETMYRLMQTVSGGKGVAGMKPYRYYRRLWTELRDRGQGHLWFGYDGAHEGPQASSFMIGFGRYALAKDGGSVPDRAIRGGAHLMRWTAMQWFKEHDGRTIYDAYATPPSWKADDRSEQLWGPGQFKLLFGPITDHVPSHVLLLEPRRWQLFSRLVLPIEWRLRKRPYGIW</sequence>
<evidence type="ECO:0000256" key="2">
    <source>
        <dbReference type="ARBA" id="ARBA00022679"/>
    </source>
</evidence>
<organism evidence="8 9">
    <name type="scientific">Agrococcus jejuensis</name>
    <dbReference type="NCBI Taxonomy" id="399736"/>
    <lineage>
        <taxon>Bacteria</taxon>
        <taxon>Bacillati</taxon>
        <taxon>Actinomycetota</taxon>
        <taxon>Actinomycetes</taxon>
        <taxon>Micrococcales</taxon>
        <taxon>Microbacteriaceae</taxon>
        <taxon>Agrococcus</taxon>
    </lineage>
</organism>
<evidence type="ECO:0000256" key="3">
    <source>
        <dbReference type="ARBA" id="ARBA00022960"/>
    </source>
</evidence>
<dbReference type="EMBL" id="LT629695">
    <property type="protein sequence ID" value="SDH16814.1"/>
    <property type="molecule type" value="Genomic_DNA"/>
</dbReference>
<dbReference type="Proteomes" id="UP000198822">
    <property type="component" value="Chromosome I"/>
</dbReference>
<gene>
    <name evidence="8" type="ORF">SAMN04489720_0274</name>
</gene>
<dbReference type="GO" id="GO:0016755">
    <property type="term" value="F:aminoacyltransferase activity"/>
    <property type="evidence" value="ECO:0007669"/>
    <property type="project" value="InterPro"/>
</dbReference>
<comment type="similarity">
    <text evidence="1">Belongs to the FemABX family.</text>
</comment>
<keyword evidence="2" id="KW-0808">Transferase</keyword>
<reference evidence="9" key="1">
    <citation type="submission" date="2016-10" db="EMBL/GenBank/DDBJ databases">
        <authorList>
            <person name="Varghese N."/>
            <person name="Submissions S."/>
        </authorList>
    </citation>
    <scope>NUCLEOTIDE SEQUENCE [LARGE SCALE GENOMIC DNA]</scope>
    <source>
        <strain evidence="9">DSM 22002</strain>
    </source>
</reference>